<feature type="transmembrane region" description="Helical" evidence="6">
    <location>
        <begin position="279"/>
        <end position="297"/>
    </location>
</feature>
<dbReference type="PANTHER" id="PTHR23513:SF6">
    <property type="entry name" value="MAJOR FACILITATOR SUPERFAMILY ASSOCIATED DOMAIN-CONTAINING PROTEIN"/>
    <property type="match status" value="1"/>
</dbReference>
<dbReference type="PANTHER" id="PTHR23513">
    <property type="entry name" value="INTEGRAL MEMBRANE EFFLUX PROTEIN-RELATED"/>
    <property type="match status" value="1"/>
</dbReference>
<keyword evidence="2" id="KW-1003">Cell membrane</keyword>
<gene>
    <name evidence="7" type="ORF">K6K13_10390</name>
</gene>
<name>A0ABX9ASC5_9ENTR</name>
<feature type="transmembrane region" description="Helical" evidence="6">
    <location>
        <begin position="213"/>
        <end position="239"/>
    </location>
</feature>
<evidence type="ECO:0000256" key="1">
    <source>
        <dbReference type="ARBA" id="ARBA00004651"/>
    </source>
</evidence>
<feature type="transmembrane region" description="Helical" evidence="6">
    <location>
        <begin position="333"/>
        <end position="356"/>
    </location>
</feature>
<evidence type="ECO:0000256" key="3">
    <source>
        <dbReference type="ARBA" id="ARBA00022692"/>
    </source>
</evidence>
<keyword evidence="5 6" id="KW-0472">Membrane</keyword>
<feature type="transmembrane region" description="Helical" evidence="6">
    <location>
        <begin position="303"/>
        <end position="321"/>
    </location>
</feature>
<evidence type="ECO:0000256" key="6">
    <source>
        <dbReference type="SAM" id="Phobius"/>
    </source>
</evidence>
<dbReference type="Proteomes" id="UP000825886">
    <property type="component" value="Chromosome"/>
</dbReference>
<dbReference type="Pfam" id="PF07690">
    <property type="entry name" value="MFS_1"/>
    <property type="match status" value="1"/>
</dbReference>
<feature type="transmembrane region" description="Helical" evidence="6">
    <location>
        <begin position="39"/>
        <end position="58"/>
    </location>
</feature>
<evidence type="ECO:0000313" key="7">
    <source>
        <dbReference type="EMBL" id="QZN97676.1"/>
    </source>
</evidence>
<keyword evidence="4 6" id="KW-1133">Transmembrane helix</keyword>
<sequence>MKNNFNVFVASSAFSLLGIEIYHITLPLLALSLNLDPVQISWCVFAFYCPVIFIKIISSPFIEKSNKISVLKCSECGRIFCLALFILLLMLFRDASFWWIMAVSLAYGIFTVFTEVAEPVVIKGLIQGHASTSALSTYEIRTRAVQLVAPALCGYLISVNIFFPYSVNLLFSLLAVCLLFLMRIDAPPTARAAHSSVGADIQQAFRWLRDNKLFSVIVALTALNNFLHPILYLTVIWSLKAQNTAFEITGLVLSGLGAGGLIGSFISRKVINLLSLRQLVLIVNLARVLIFCGFLVFTDPVSIFVLFVFKAIMGGIWNVSYNVFTLQEMPLKLAARISAVSGTLVKISAGVGSLVAGYSLGFIGADLTLVTLAVLTLFMVFTILFCV</sequence>
<proteinExistence type="predicted"/>
<keyword evidence="3 6" id="KW-0812">Transmembrane</keyword>
<accession>A0ABX9ASC5</accession>
<organism evidence="7 8">
    <name type="scientific">Symbiopectobacterium purcellii</name>
    <dbReference type="NCBI Taxonomy" id="2871826"/>
    <lineage>
        <taxon>Bacteria</taxon>
        <taxon>Pseudomonadati</taxon>
        <taxon>Pseudomonadota</taxon>
        <taxon>Gammaproteobacteria</taxon>
        <taxon>Enterobacterales</taxon>
        <taxon>Enterobacteriaceae</taxon>
    </lineage>
</organism>
<feature type="transmembrane region" description="Helical" evidence="6">
    <location>
        <begin position="362"/>
        <end position="386"/>
    </location>
</feature>
<dbReference type="RefSeq" id="WP_222160712.1">
    <property type="nucleotide sequence ID" value="NZ_CP081864.1"/>
</dbReference>
<evidence type="ECO:0000256" key="5">
    <source>
        <dbReference type="ARBA" id="ARBA00023136"/>
    </source>
</evidence>
<dbReference type="EMBL" id="CP081864">
    <property type="protein sequence ID" value="QZN97676.1"/>
    <property type="molecule type" value="Genomic_DNA"/>
</dbReference>
<feature type="transmembrane region" description="Helical" evidence="6">
    <location>
        <begin position="245"/>
        <end position="267"/>
    </location>
</feature>
<feature type="transmembrane region" description="Helical" evidence="6">
    <location>
        <begin position="7"/>
        <end position="33"/>
    </location>
</feature>
<protein>
    <submittedName>
        <fullName evidence="7">MFS transporter</fullName>
    </submittedName>
</protein>
<evidence type="ECO:0000256" key="4">
    <source>
        <dbReference type="ARBA" id="ARBA00022989"/>
    </source>
</evidence>
<dbReference type="InterPro" id="IPR036259">
    <property type="entry name" value="MFS_trans_sf"/>
</dbReference>
<dbReference type="SUPFAM" id="SSF103473">
    <property type="entry name" value="MFS general substrate transporter"/>
    <property type="match status" value="1"/>
</dbReference>
<keyword evidence="8" id="KW-1185">Reference proteome</keyword>
<feature type="transmembrane region" description="Helical" evidence="6">
    <location>
        <begin position="169"/>
        <end position="186"/>
    </location>
</feature>
<feature type="transmembrane region" description="Helical" evidence="6">
    <location>
        <begin position="70"/>
        <end position="92"/>
    </location>
</feature>
<comment type="subcellular location">
    <subcellularLocation>
        <location evidence="1">Cell membrane</location>
        <topology evidence="1">Multi-pass membrane protein</topology>
    </subcellularLocation>
</comment>
<dbReference type="Gene3D" id="1.20.1250.20">
    <property type="entry name" value="MFS general substrate transporter like domains"/>
    <property type="match status" value="1"/>
</dbReference>
<reference evidence="7 8" key="1">
    <citation type="submission" date="2021-08" db="EMBL/GenBank/DDBJ databases">
        <title>Culture and genomic analysis of Symbiopectobacterium purcellii sp. nov. gen. nov., isolated from the leafhopper Empoasca decipiens.</title>
        <authorList>
            <person name="Nadal-Jimenez P."/>
            <person name="Siozios S."/>
            <person name="Halliday N."/>
            <person name="Camara M."/>
            <person name="Hurst G.D.D."/>
        </authorList>
    </citation>
    <scope>NUCLEOTIDE SEQUENCE [LARGE SCALE GENOMIC DNA]</scope>
    <source>
        <strain evidence="7 8">SyEd1</strain>
    </source>
</reference>
<evidence type="ECO:0000256" key="2">
    <source>
        <dbReference type="ARBA" id="ARBA00022475"/>
    </source>
</evidence>
<evidence type="ECO:0000313" key="8">
    <source>
        <dbReference type="Proteomes" id="UP000825886"/>
    </source>
</evidence>
<dbReference type="InterPro" id="IPR011701">
    <property type="entry name" value="MFS"/>
</dbReference>